<sequence>MKSQNLENAEDNITLICQALDIPTPNFQDGKLYLDDFLNTLIERGVITMEQIGPVIKKRTSL</sequence>
<protein>
    <submittedName>
        <fullName evidence="1">Uncharacterized protein</fullName>
    </submittedName>
</protein>
<name>A0A6I6UPS2_9BACI</name>
<dbReference type="Proteomes" id="UP000465062">
    <property type="component" value="Plasmid p6"/>
</dbReference>
<geneLocation type="plasmid" evidence="1 2">
    <name>p6</name>
</geneLocation>
<evidence type="ECO:0000313" key="1">
    <source>
        <dbReference type="EMBL" id="QHE63938.1"/>
    </source>
</evidence>
<dbReference type="RefSeq" id="WP_159363361.1">
    <property type="nucleotide sequence ID" value="NZ_CP047395.1"/>
</dbReference>
<dbReference type="EMBL" id="CP047395">
    <property type="protein sequence ID" value="QHE63938.1"/>
    <property type="molecule type" value="Genomic_DNA"/>
</dbReference>
<keyword evidence="1" id="KW-0614">Plasmid</keyword>
<organism evidence="1 2">
    <name type="scientific">Rossellomorea vietnamensis</name>
    <dbReference type="NCBI Taxonomy" id="218284"/>
    <lineage>
        <taxon>Bacteria</taxon>
        <taxon>Bacillati</taxon>
        <taxon>Bacillota</taxon>
        <taxon>Bacilli</taxon>
        <taxon>Bacillales</taxon>
        <taxon>Bacillaceae</taxon>
        <taxon>Rossellomorea</taxon>
    </lineage>
</organism>
<dbReference type="AlphaFoldDB" id="A0A6I6UPS2"/>
<reference evidence="1 2" key="1">
    <citation type="submission" date="2019-06" db="EMBL/GenBank/DDBJ databases">
        <title>An operon consisting of a P-type ATPase gene and a transcriptional regular gene given the different cadmium resistance in Bacillus vietamensis 151-6 and Bacillus marisflavi 151-25.</title>
        <authorList>
            <person name="Yu X."/>
        </authorList>
    </citation>
    <scope>NUCLEOTIDE SEQUENCE [LARGE SCALE GENOMIC DNA]</scope>
    <source>
        <strain evidence="1 2">151-6</strain>
        <plasmid evidence="1 2">p6</plasmid>
    </source>
</reference>
<dbReference type="KEGG" id="bvq:FHE72_23390"/>
<evidence type="ECO:0000313" key="2">
    <source>
        <dbReference type="Proteomes" id="UP000465062"/>
    </source>
</evidence>
<proteinExistence type="predicted"/>
<accession>A0A6I6UPS2</accession>
<gene>
    <name evidence="1" type="ORF">FHE72_23390</name>
</gene>